<feature type="compositionally biased region" description="Basic and acidic residues" evidence="2">
    <location>
        <begin position="1102"/>
        <end position="1130"/>
    </location>
</feature>
<feature type="compositionally biased region" description="Basic and acidic residues" evidence="2">
    <location>
        <begin position="985"/>
        <end position="1060"/>
    </location>
</feature>
<feature type="compositionally biased region" description="Acidic residues" evidence="2">
    <location>
        <begin position="967"/>
        <end position="984"/>
    </location>
</feature>
<organism evidence="4 5">
    <name type="scientific">Tachysurus vachellii</name>
    <name type="common">Darkbarbel catfish</name>
    <name type="synonym">Pelteobagrus vachellii</name>
    <dbReference type="NCBI Taxonomy" id="175792"/>
    <lineage>
        <taxon>Eukaryota</taxon>
        <taxon>Metazoa</taxon>
        <taxon>Chordata</taxon>
        <taxon>Craniata</taxon>
        <taxon>Vertebrata</taxon>
        <taxon>Euteleostomi</taxon>
        <taxon>Actinopterygii</taxon>
        <taxon>Neopterygii</taxon>
        <taxon>Teleostei</taxon>
        <taxon>Ostariophysi</taxon>
        <taxon>Siluriformes</taxon>
        <taxon>Bagridae</taxon>
        <taxon>Tachysurus</taxon>
    </lineage>
</organism>
<dbReference type="Pfam" id="PF00254">
    <property type="entry name" value="FKBP_C"/>
    <property type="match status" value="1"/>
</dbReference>
<dbReference type="Proteomes" id="UP001187315">
    <property type="component" value="Unassembled WGS sequence"/>
</dbReference>
<feature type="compositionally biased region" description="Basic and acidic residues" evidence="2">
    <location>
        <begin position="1066"/>
        <end position="1095"/>
    </location>
</feature>
<dbReference type="InterPro" id="IPR001179">
    <property type="entry name" value="PPIase_FKBP_dom"/>
</dbReference>
<dbReference type="GO" id="GO:0003755">
    <property type="term" value="F:peptidyl-prolyl cis-trans isomerase activity"/>
    <property type="evidence" value="ECO:0007669"/>
    <property type="project" value="UniProtKB-KW"/>
</dbReference>
<keyword evidence="5" id="KW-1185">Reference proteome</keyword>
<feature type="region of interest" description="Disordered" evidence="2">
    <location>
        <begin position="849"/>
        <end position="877"/>
    </location>
</feature>
<feature type="compositionally biased region" description="Low complexity" evidence="2">
    <location>
        <begin position="47"/>
        <end position="56"/>
    </location>
</feature>
<reference evidence="4" key="1">
    <citation type="submission" date="2023-08" db="EMBL/GenBank/DDBJ databases">
        <title>Pelteobagrus vachellii genome.</title>
        <authorList>
            <person name="Liu H."/>
        </authorList>
    </citation>
    <scope>NUCLEOTIDE SEQUENCE</scope>
    <source>
        <strain evidence="4">PRFRI_2022a</strain>
        <tissue evidence="4">Muscle</tissue>
    </source>
</reference>
<dbReference type="EC" id="5.2.1.8" evidence="1"/>
<comment type="catalytic activity">
    <reaction evidence="1">
        <text>[protein]-peptidylproline (omega=180) = [protein]-peptidylproline (omega=0)</text>
        <dbReference type="Rhea" id="RHEA:16237"/>
        <dbReference type="Rhea" id="RHEA-COMP:10747"/>
        <dbReference type="Rhea" id="RHEA-COMP:10748"/>
        <dbReference type="ChEBI" id="CHEBI:83833"/>
        <dbReference type="ChEBI" id="CHEBI:83834"/>
        <dbReference type="EC" id="5.2.1.8"/>
    </reaction>
</comment>
<feature type="region of interest" description="Disordered" evidence="2">
    <location>
        <begin position="35"/>
        <end position="61"/>
    </location>
</feature>
<feature type="compositionally biased region" description="Acidic residues" evidence="2">
    <location>
        <begin position="932"/>
        <end position="942"/>
    </location>
</feature>
<evidence type="ECO:0000259" key="3">
    <source>
        <dbReference type="PROSITE" id="PS50059"/>
    </source>
</evidence>
<dbReference type="Pfam" id="PF23649">
    <property type="entry name" value="FKBP15"/>
    <property type="match status" value="1"/>
</dbReference>
<dbReference type="SUPFAM" id="SSF54534">
    <property type="entry name" value="FKBP-like"/>
    <property type="match status" value="1"/>
</dbReference>
<protein>
    <recommendedName>
        <fullName evidence="1">peptidylprolyl isomerase</fullName>
        <ecNumber evidence="1">5.2.1.8</ecNumber>
    </recommendedName>
</protein>
<feature type="region of interest" description="Disordered" evidence="2">
    <location>
        <begin position="921"/>
        <end position="1274"/>
    </location>
</feature>
<dbReference type="EMBL" id="JAVHJS010000012">
    <property type="protein sequence ID" value="KAK2840635.1"/>
    <property type="molecule type" value="Genomic_DNA"/>
</dbReference>
<feature type="region of interest" description="Disordered" evidence="2">
    <location>
        <begin position="356"/>
        <end position="402"/>
    </location>
</feature>
<evidence type="ECO:0000256" key="2">
    <source>
        <dbReference type="SAM" id="MobiDB-lite"/>
    </source>
</evidence>
<dbReference type="AlphaFoldDB" id="A0AA88MLT1"/>
<dbReference type="InterPro" id="IPR056598">
    <property type="entry name" value="FKBP-15_dom"/>
</dbReference>
<keyword evidence="1" id="KW-0413">Isomerase</keyword>
<name>A0AA88MLT1_TACVA</name>
<dbReference type="GO" id="GO:0030426">
    <property type="term" value="C:growth cone"/>
    <property type="evidence" value="ECO:0007669"/>
    <property type="project" value="TreeGrafter"/>
</dbReference>
<dbReference type="PROSITE" id="PS50059">
    <property type="entry name" value="FKBP_PPIASE"/>
    <property type="match status" value="1"/>
</dbReference>
<evidence type="ECO:0000256" key="1">
    <source>
        <dbReference type="PROSITE-ProRule" id="PRU00277"/>
    </source>
</evidence>
<keyword evidence="1" id="KW-0697">Rotamase</keyword>
<feature type="compositionally biased region" description="Basic and acidic residues" evidence="2">
    <location>
        <begin position="855"/>
        <end position="864"/>
    </location>
</feature>
<feature type="compositionally biased region" description="Polar residues" evidence="2">
    <location>
        <begin position="1204"/>
        <end position="1221"/>
    </location>
</feature>
<feature type="region of interest" description="Disordered" evidence="2">
    <location>
        <begin position="285"/>
        <end position="339"/>
    </location>
</feature>
<dbReference type="PANTHER" id="PTHR44927">
    <property type="entry name" value="FK506-BINDING PROTEIN 15"/>
    <property type="match status" value="1"/>
</dbReference>
<accession>A0AA88MLT1</accession>
<sequence>MFAADDEDGDFMSPTGGAKLASLFSLDQTSSKVNESFQYMAPKQPRKSSGPAAQKAAPPPGSPAVLSATAVHAYRYVNGQYVKQGKLGAAVLGNHASKEYKLLLYASQQKPVMAARIHSAFSFTVQPSNYCTFYDDQRQNWSLMFESEKASTDFCKEVCLAKANCSSPLEMLVTQDLLLGEGEGVENGDALEVAYTGWLLQNHIVGQMFDSNLNKDKLLRMKLGAGKVIKGWEDGMLNMRKGGRRLLVIPPALAYGSQGVPGRVPADSTLVFDVEIRRVKFAKDAGSERTAVSSRDTAVPSPAPSVESLGPDLTSAASRSGEPPLRAKSNSLSEQLANPDATKAKLISRMARMGQPMLPFIHGPSSSPSQAESSDSELEDPSVPRMKERPPAPSPQPVHLTAGPSASIQATALMPVSMATANPQPVMAVAGHGFQPYSYSQSTTAPSHLQQVGQIYPSQTVPYQGSGDVTSFLMTEARQHNTEIRLAVGKVGDKVDQLAAKVDEMHKQGGFSLGLSNVSMEPAMIMNTIQRIIQENECLKKEVFEKSLRIEEQNRKIGELINQNQRYMEQSNMLMEQRNDSLKNSSEHNQARILQAEQEKVRLTDELASSTARVSELQLELTAQRQKAASLQSSLNAALQEGQQHGAKLTATENQLQEMKESAEQAQVQYRAEKQKRKEVELKLSNMDEELQDLKSEKESLERTLLDRKRKWQAERQRCDEELEEVRKTSQMEMDQLRSQLRKARTNTDQAAAEQLAQMQADVEREWQAKCERALASAREQHNRQMTELTEQRDTLQLKVSQLQDKYSAIKQSREEEEQRLLQQQDQGEALQALRDKCCELEKRAESLRQQGEARVSELERRLAEQQQQTDTTGEVKRVMNGVFHSLRGEFELNETYTGSAVLGVLVNTIKNVTLKLLSKSEPSASENKEKDEDEGEEEEEEDKRSEIQSDEQVNQAQEFHMNGEKEDVEEEEEEDDGQAEVTEEENKKEEKGKREVVRDKEEEKGEQEDVRDKEEEKGEQEDVRDKEEKKGEQEDVRDKEEEKGEQEDVRDKEEKKGEQEDVGDKEEKKGEQEDVRDKEEEKGEQEVVCVKEETNGDEEVEGAKQEAKETGKESDHLEADGEDRREHVLSDTTTQIQTQNVVTPKEEVNADPQGDLTPEKEVVAKTESILCTSEESDPDETVHTGPPKNPPPPPQSAEEDGTETTAQPSSPSEQADQVNSEEPFFQSPALNKPPPLPSSEEDEEEEELSLKGRPPPAPLFGDDSDDDDLDWLS</sequence>
<dbReference type="InterPro" id="IPR046357">
    <property type="entry name" value="PPIase_dom_sf"/>
</dbReference>
<dbReference type="PANTHER" id="PTHR44927:SF1">
    <property type="entry name" value="FK506-BINDING PROTEIN 15"/>
    <property type="match status" value="1"/>
</dbReference>
<comment type="caution">
    <text evidence="4">The sequence shown here is derived from an EMBL/GenBank/DDBJ whole genome shotgun (WGS) entry which is preliminary data.</text>
</comment>
<dbReference type="Gene3D" id="3.10.50.40">
    <property type="match status" value="1"/>
</dbReference>
<evidence type="ECO:0000313" key="4">
    <source>
        <dbReference type="EMBL" id="KAK2840635.1"/>
    </source>
</evidence>
<gene>
    <name evidence="4" type="ORF">Q7C36_012214</name>
</gene>
<feature type="domain" description="PPIase FKBP-type" evidence="3">
    <location>
        <begin position="188"/>
        <end position="280"/>
    </location>
</feature>
<evidence type="ECO:0000313" key="5">
    <source>
        <dbReference type="Proteomes" id="UP001187315"/>
    </source>
</evidence>
<proteinExistence type="predicted"/>
<feature type="compositionally biased region" description="Acidic residues" evidence="2">
    <location>
        <begin position="1263"/>
        <end position="1274"/>
    </location>
</feature>